<reference evidence="1" key="3">
    <citation type="submission" date="2019-09" db="EMBL/GenBank/DDBJ databases">
        <authorList>
            <person name="Ashton P.M."/>
            <person name="Dallman T."/>
            <person name="Nair S."/>
            <person name="De Pinna E."/>
            <person name="Peters T."/>
            <person name="Grant K."/>
        </authorList>
    </citation>
    <scope>NUCLEOTIDE SEQUENCE</scope>
    <source>
        <strain evidence="2">795075</strain>
        <strain evidence="1">797592</strain>
    </source>
</reference>
<dbReference type="EMBL" id="DAAOBE010000017">
    <property type="protein sequence ID" value="HAD2301333.1"/>
    <property type="molecule type" value="Genomic_DNA"/>
</dbReference>
<gene>
    <name evidence="2" type="ORF">F1J33_22935</name>
    <name evidence="1" type="ORF">F1J90_19630</name>
    <name evidence="3" type="ORF">G1G80_22755</name>
</gene>
<comment type="caution">
    <text evidence="1">The sequence shown here is derived from an EMBL/GenBank/DDBJ whole genome shotgun (WGS) entry which is preliminary data.</text>
</comment>
<accession>A0A3Y4M2L8</accession>
<proteinExistence type="predicted"/>
<reference evidence="3" key="2">
    <citation type="submission" date="2019-01" db="EMBL/GenBank/DDBJ databases">
        <authorList>
            <consortium name="NCBI Pathogen Detection Project"/>
        </authorList>
    </citation>
    <scope>NUCLEOTIDE SEQUENCE</scope>
    <source>
        <strain evidence="3">Salmonella enterica subsp. enterica</strain>
    </source>
</reference>
<dbReference type="EMBL" id="AAKFQZ010000033">
    <property type="protein sequence ID" value="ECR3265020.1"/>
    <property type="molecule type" value="Genomic_DNA"/>
</dbReference>
<reference evidence="3" key="1">
    <citation type="journal article" date="2018" name="Genome Biol.">
        <title>SKESA: strategic k-mer extension for scrupulous assemblies.</title>
        <authorList>
            <person name="Souvorov A."/>
            <person name="Agarwala R."/>
            <person name="Lipman D.J."/>
        </authorList>
    </citation>
    <scope>NUCLEOTIDE SEQUENCE</scope>
    <source>
        <strain evidence="3">Salmonella enterica subsp. enterica</strain>
    </source>
</reference>
<sequence length="87" mass="10205">MSKENGRFLYLGSLGSLFKLKTRRLNIERAHTQGKYRGKQADQVRHQKVMYYRQVKKLSIRETAEATGYSCSQVCRIQNLYKENTSN</sequence>
<name>A0A3Y4M2L8_SALET</name>
<evidence type="ECO:0000313" key="3">
    <source>
        <dbReference type="EMBL" id="HAD2301333.1"/>
    </source>
</evidence>
<organism evidence="1">
    <name type="scientific">Salmonella enterica I</name>
    <dbReference type="NCBI Taxonomy" id="59201"/>
    <lineage>
        <taxon>Bacteria</taxon>
        <taxon>Pseudomonadati</taxon>
        <taxon>Pseudomonadota</taxon>
        <taxon>Gammaproteobacteria</taxon>
        <taxon>Enterobacterales</taxon>
        <taxon>Enterobacteriaceae</taxon>
        <taxon>Salmonella</taxon>
    </lineage>
</organism>
<evidence type="ECO:0000313" key="2">
    <source>
        <dbReference type="EMBL" id="ECR3265020.1"/>
    </source>
</evidence>
<protein>
    <submittedName>
        <fullName evidence="1">Resolvase</fullName>
    </submittedName>
</protein>
<evidence type="ECO:0000313" key="1">
    <source>
        <dbReference type="EMBL" id="ECR2778430.1"/>
    </source>
</evidence>
<dbReference type="EMBL" id="AAKFHN010000022">
    <property type="protein sequence ID" value="ECR2778430.1"/>
    <property type="molecule type" value="Genomic_DNA"/>
</dbReference>
<dbReference type="AlphaFoldDB" id="A0A3Y4M2L8"/>